<evidence type="ECO:0000256" key="1">
    <source>
        <dbReference type="ARBA" id="ARBA00023015"/>
    </source>
</evidence>
<evidence type="ECO:0000313" key="5">
    <source>
        <dbReference type="EMBL" id="GHE06438.1"/>
    </source>
</evidence>
<dbReference type="PANTHER" id="PTHR43133">
    <property type="entry name" value="RNA POLYMERASE ECF-TYPE SIGMA FACTO"/>
    <property type="match status" value="1"/>
</dbReference>
<dbReference type="RefSeq" id="WP_092164223.1">
    <property type="nucleotide sequence ID" value="NZ_BNAB01000043.1"/>
</dbReference>
<dbReference type="InterPro" id="IPR007627">
    <property type="entry name" value="RNA_pol_sigma70_r2"/>
</dbReference>
<dbReference type="Proteomes" id="UP000199541">
    <property type="component" value="Unassembled WGS sequence"/>
</dbReference>
<dbReference type="EMBL" id="BNAB01000043">
    <property type="protein sequence ID" value="GHE06438.1"/>
    <property type="molecule type" value="Genomic_DNA"/>
</dbReference>
<evidence type="ECO:0000256" key="3">
    <source>
        <dbReference type="ARBA" id="ARBA00023163"/>
    </source>
</evidence>
<dbReference type="AlphaFoldDB" id="A0AAN5A1D0"/>
<gene>
    <name evidence="5" type="ORF">GCM10008024_40770</name>
    <name evidence="6" type="ORF">SAMN05444006_1468</name>
</gene>
<dbReference type="SUPFAM" id="SSF88946">
    <property type="entry name" value="Sigma2 domain of RNA polymerase sigma factors"/>
    <property type="match status" value="1"/>
</dbReference>
<comment type="caution">
    <text evidence="5">The sequence shown here is derived from an EMBL/GenBank/DDBJ whole genome shotgun (WGS) entry which is preliminary data.</text>
</comment>
<sequence>MISVSQVDNRKTDGNKEQLGEQLLACRSAFLGFLIKRLGNRTDAEDVLQDFCVRVLSRTNQLRDAERMDAWLYAVLRSALNDHFRKVGRRRRLNEAVAQELTTAEHYDESLENERSVCHCLPHLVTELRPSDAAFDLPPMNRAIQKESLFS</sequence>
<name>A0AAN5A1D0_9RHOB</name>
<feature type="domain" description="RNA polymerase sigma-70 region 2" evidence="4">
    <location>
        <begin position="30"/>
        <end position="89"/>
    </location>
</feature>
<evidence type="ECO:0000313" key="6">
    <source>
        <dbReference type="EMBL" id="SDX93035.1"/>
    </source>
</evidence>
<evidence type="ECO:0000313" key="8">
    <source>
        <dbReference type="Proteomes" id="UP000634647"/>
    </source>
</evidence>
<dbReference type="GO" id="GO:0016987">
    <property type="term" value="F:sigma factor activity"/>
    <property type="evidence" value="ECO:0007669"/>
    <property type="project" value="UniProtKB-KW"/>
</dbReference>
<keyword evidence="3" id="KW-0804">Transcription</keyword>
<dbReference type="Pfam" id="PF04542">
    <property type="entry name" value="Sigma70_r2"/>
    <property type="match status" value="1"/>
</dbReference>
<evidence type="ECO:0000259" key="4">
    <source>
        <dbReference type="Pfam" id="PF04542"/>
    </source>
</evidence>
<dbReference type="InterPro" id="IPR013325">
    <property type="entry name" value="RNA_pol_sigma_r2"/>
</dbReference>
<keyword evidence="2" id="KW-0731">Sigma factor</keyword>
<dbReference type="PANTHER" id="PTHR43133:SF63">
    <property type="entry name" value="RNA POLYMERASE SIGMA FACTOR FECI-RELATED"/>
    <property type="match status" value="1"/>
</dbReference>
<organism evidence="5 8">
    <name type="scientific">Allgaiera indica</name>
    <dbReference type="NCBI Taxonomy" id="765699"/>
    <lineage>
        <taxon>Bacteria</taxon>
        <taxon>Pseudomonadati</taxon>
        <taxon>Pseudomonadota</taxon>
        <taxon>Alphaproteobacteria</taxon>
        <taxon>Rhodobacterales</taxon>
        <taxon>Paracoccaceae</taxon>
        <taxon>Allgaiera</taxon>
    </lineage>
</organism>
<protein>
    <submittedName>
        <fullName evidence="6">RNA polymerase sigma-70 factor, ECF subfamily</fullName>
    </submittedName>
</protein>
<keyword evidence="1" id="KW-0805">Transcription regulation</keyword>
<dbReference type="EMBL" id="FNOB01000046">
    <property type="protein sequence ID" value="SDX93035.1"/>
    <property type="molecule type" value="Genomic_DNA"/>
</dbReference>
<keyword evidence="7" id="KW-1185">Reference proteome</keyword>
<reference evidence="5" key="3">
    <citation type="submission" date="2023-06" db="EMBL/GenBank/DDBJ databases">
        <authorList>
            <person name="Sun Q."/>
            <person name="Zhou Y."/>
        </authorList>
    </citation>
    <scope>NUCLEOTIDE SEQUENCE</scope>
    <source>
        <strain evidence="5">CGMCC 1.10859</strain>
    </source>
</reference>
<dbReference type="Gene3D" id="1.10.1740.10">
    <property type="match status" value="1"/>
</dbReference>
<accession>A0AAN5A1D0</accession>
<evidence type="ECO:0000256" key="2">
    <source>
        <dbReference type="ARBA" id="ARBA00023082"/>
    </source>
</evidence>
<evidence type="ECO:0000313" key="7">
    <source>
        <dbReference type="Proteomes" id="UP000199541"/>
    </source>
</evidence>
<dbReference type="GO" id="GO:0006352">
    <property type="term" value="P:DNA-templated transcription initiation"/>
    <property type="evidence" value="ECO:0007669"/>
    <property type="project" value="InterPro"/>
</dbReference>
<dbReference type="InterPro" id="IPR039425">
    <property type="entry name" value="RNA_pol_sigma-70-like"/>
</dbReference>
<reference evidence="5" key="1">
    <citation type="journal article" date="2014" name="Int. J. Syst. Evol. Microbiol.">
        <title>Complete genome sequence of Corynebacterium casei LMG S-19264T (=DSM 44701T), isolated from a smear-ripened cheese.</title>
        <authorList>
            <consortium name="US DOE Joint Genome Institute (JGI-PGF)"/>
            <person name="Walter F."/>
            <person name="Albersmeier A."/>
            <person name="Kalinowski J."/>
            <person name="Ruckert C."/>
        </authorList>
    </citation>
    <scope>NUCLEOTIDE SEQUENCE</scope>
    <source>
        <strain evidence="5">CGMCC 1.10859</strain>
    </source>
</reference>
<proteinExistence type="predicted"/>
<dbReference type="Proteomes" id="UP000634647">
    <property type="component" value="Unassembled WGS sequence"/>
</dbReference>
<reference evidence="6 7" key="2">
    <citation type="submission" date="2016-10" db="EMBL/GenBank/DDBJ databases">
        <authorList>
            <person name="Varghese N."/>
            <person name="Submissions S."/>
        </authorList>
    </citation>
    <scope>NUCLEOTIDE SEQUENCE [LARGE SCALE GENOMIC DNA]</scope>
    <source>
        <strain evidence="6 7">DSM 24802</strain>
    </source>
</reference>